<organism evidence="2 3">
    <name type="scientific">Angustibacter aerolatus</name>
    <dbReference type="NCBI Taxonomy" id="1162965"/>
    <lineage>
        <taxon>Bacteria</taxon>
        <taxon>Bacillati</taxon>
        <taxon>Actinomycetota</taxon>
        <taxon>Actinomycetes</taxon>
        <taxon>Kineosporiales</taxon>
        <taxon>Kineosporiaceae</taxon>
    </lineage>
</organism>
<feature type="transmembrane region" description="Helical" evidence="1">
    <location>
        <begin position="75"/>
        <end position="105"/>
    </location>
</feature>
<feature type="transmembrane region" description="Helical" evidence="1">
    <location>
        <begin position="43"/>
        <end position="63"/>
    </location>
</feature>
<feature type="transmembrane region" description="Helical" evidence="1">
    <location>
        <begin position="117"/>
        <end position="135"/>
    </location>
</feature>
<evidence type="ECO:0000256" key="1">
    <source>
        <dbReference type="SAM" id="Phobius"/>
    </source>
</evidence>
<keyword evidence="1" id="KW-1133">Transmembrane helix</keyword>
<sequence>MSVVHRPTLVRAAVFTAGATFVLSVLSRLAAPSLIDLTGSSSAHTLLLVVGCLVRVLAGRAAARPAWQAGADLAMVLVSVSLGALLGWVVFPGVLSVIGLLAVGATLQESVRLGVDVVLWVACAGLGGALARLALPRVGRRAWSER</sequence>
<comment type="caution">
    <text evidence="2">The sequence shown here is derived from an EMBL/GenBank/DDBJ whole genome shotgun (WGS) entry which is preliminary data.</text>
</comment>
<evidence type="ECO:0000313" key="2">
    <source>
        <dbReference type="EMBL" id="GMA88168.1"/>
    </source>
</evidence>
<name>A0ABQ6JIZ6_9ACTN</name>
<evidence type="ECO:0008006" key="4">
    <source>
        <dbReference type="Google" id="ProtNLM"/>
    </source>
</evidence>
<evidence type="ECO:0000313" key="3">
    <source>
        <dbReference type="Proteomes" id="UP001157017"/>
    </source>
</evidence>
<protein>
    <recommendedName>
        <fullName evidence="4">Fluoride ion transporter CrcB</fullName>
    </recommendedName>
</protein>
<keyword evidence="1" id="KW-0812">Transmembrane</keyword>
<proteinExistence type="predicted"/>
<gene>
    <name evidence="2" type="ORF">GCM10025868_34180</name>
</gene>
<dbReference type="Proteomes" id="UP001157017">
    <property type="component" value="Unassembled WGS sequence"/>
</dbReference>
<feature type="transmembrane region" description="Helical" evidence="1">
    <location>
        <begin position="12"/>
        <end position="31"/>
    </location>
</feature>
<accession>A0ABQ6JIZ6</accession>
<reference evidence="3" key="1">
    <citation type="journal article" date="2019" name="Int. J. Syst. Evol. Microbiol.">
        <title>The Global Catalogue of Microorganisms (GCM) 10K type strain sequencing project: providing services to taxonomists for standard genome sequencing and annotation.</title>
        <authorList>
            <consortium name="The Broad Institute Genomics Platform"/>
            <consortium name="The Broad Institute Genome Sequencing Center for Infectious Disease"/>
            <person name="Wu L."/>
            <person name="Ma J."/>
        </authorList>
    </citation>
    <scope>NUCLEOTIDE SEQUENCE [LARGE SCALE GENOMIC DNA]</scope>
    <source>
        <strain evidence="3">NBRC 108730</strain>
    </source>
</reference>
<keyword evidence="3" id="KW-1185">Reference proteome</keyword>
<keyword evidence="1" id="KW-0472">Membrane</keyword>
<dbReference type="EMBL" id="BSUZ01000001">
    <property type="protein sequence ID" value="GMA88168.1"/>
    <property type="molecule type" value="Genomic_DNA"/>
</dbReference>